<evidence type="ECO:0000313" key="1">
    <source>
        <dbReference type="EMBL" id="KAF2007749.1"/>
    </source>
</evidence>
<gene>
    <name evidence="1" type="ORF">P154DRAFT_528432</name>
</gene>
<dbReference type="AlphaFoldDB" id="A0A6A5X495"/>
<protein>
    <submittedName>
        <fullName evidence="1">Uncharacterized protein</fullName>
    </submittedName>
</protein>
<proteinExistence type="predicted"/>
<dbReference type="EMBL" id="ML977556">
    <property type="protein sequence ID" value="KAF2007749.1"/>
    <property type="molecule type" value="Genomic_DNA"/>
</dbReference>
<dbReference type="Proteomes" id="UP000799779">
    <property type="component" value="Unassembled WGS sequence"/>
</dbReference>
<evidence type="ECO:0000313" key="2">
    <source>
        <dbReference type="Proteomes" id="UP000799779"/>
    </source>
</evidence>
<name>A0A6A5X495_9PLEO</name>
<reference evidence="1" key="1">
    <citation type="journal article" date="2020" name="Stud. Mycol.">
        <title>101 Dothideomycetes genomes: a test case for predicting lifestyles and emergence of pathogens.</title>
        <authorList>
            <person name="Haridas S."/>
            <person name="Albert R."/>
            <person name="Binder M."/>
            <person name="Bloem J."/>
            <person name="Labutti K."/>
            <person name="Salamov A."/>
            <person name="Andreopoulos B."/>
            <person name="Baker S."/>
            <person name="Barry K."/>
            <person name="Bills G."/>
            <person name="Bluhm B."/>
            <person name="Cannon C."/>
            <person name="Castanera R."/>
            <person name="Culley D."/>
            <person name="Daum C."/>
            <person name="Ezra D."/>
            <person name="Gonzalez J."/>
            <person name="Henrissat B."/>
            <person name="Kuo A."/>
            <person name="Liang C."/>
            <person name="Lipzen A."/>
            <person name="Lutzoni F."/>
            <person name="Magnuson J."/>
            <person name="Mondo S."/>
            <person name="Nolan M."/>
            <person name="Ohm R."/>
            <person name="Pangilinan J."/>
            <person name="Park H.-J."/>
            <person name="Ramirez L."/>
            <person name="Alfaro M."/>
            <person name="Sun H."/>
            <person name="Tritt A."/>
            <person name="Yoshinaga Y."/>
            <person name="Zwiers L.-H."/>
            <person name="Turgeon B."/>
            <person name="Goodwin S."/>
            <person name="Spatafora J."/>
            <person name="Crous P."/>
            <person name="Grigoriev I."/>
        </authorList>
    </citation>
    <scope>NUCLEOTIDE SEQUENCE</scope>
    <source>
        <strain evidence="1">CBS 123094</strain>
    </source>
</reference>
<organism evidence="1 2">
    <name type="scientific">Amniculicola lignicola CBS 123094</name>
    <dbReference type="NCBI Taxonomy" id="1392246"/>
    <lineage>
        <taxon>Eukaryota</taxon>
        <taxon>Fungi</taxon>
        <taxon>Dikarya</taxon>
        <taxon>Ascomycota</taxon>
        <taxon>Pezizomycotina</taxon>
        <taxon>Dothideomycetes</taxon>
        <taxon>Pleosporomycetidae</taxon>
        <taxon>Pleosporales</taxon>
        <taxon>Amniculicolaceae</taxon>
        <taxon>Amniculicola</taxon>
    </lineage>
</organism>
<accession>A0A6A5X495</accession>
<sequence>MLLERVRMLILWFRDGVGDIDVLLIIVDGDAKKRLRVPTVIIRVVFSCAWFKHGLPHNQFKPSVCQPFSFEEVFLFYPTTKRWAPGFLCPLRIIPDVDTGNFVSDQGSSFPFEASVDCKEMLQLGPITSHKLMSLGCTILGGTLSSTLLEYPTFLTPQIRIDLCASLTYESRLAIFVNVHLKVTSHGWRASVNGASVNVNPSLRTPVPNIHTRTAIHSIPVHQHFGLQEPSRSNDSVSYAENEAMHPNQPQPLQIFDCRKLADPGWDTLCGSGH</sequence>
<keyword evidence="2" id="KW-1185">Reference proteome</keyword>